<sequence>MSHKKPTLGNQFSGLFDQIKVRFDDKPTSEEKPEHGQKRKDKTREKNPRGKVKARSSVKRKPSKPKKRNYVEVKAPDTSCYDVPRRPSGSSTSKNLSPVDLPPLHEISADVENLDIHLPNSNAIASPSINPNDGMTARDGEPAIIGLDFGTAFTKAIIHWRNRHYIVDWKDIIDAKDPHLLPSSFSEHTSGSTLLGDVDEAGWTSKKGLKISIIENTADNKASDIDATIFIALVTRYIRGWAEKKFKDMGAEKLRWRLHVGLPASPFQSEKKQDRLMRIASHGWSIGLNQGIITRESVTDATAGPSPDSHIPIKVVPEFLAQLYPYLKSSKSQEGLHGLIDIGAGTVDFVIFNIVRIDNSDKIPIFGDNVSPLGSHYLIGALAGRRGQTIPWHDSDASKSFAFFSERTGEPREEISLRTRIFDQHVKKALGHALKSARSLFTNSPVWRRQNEFPFFLCGGGSHITFYKHSIKNRKSLSIAYRNIPLPKNIVGDINPKSFHRYSVAYGLSILPRNLAAITPKRDIDPVLPPDPIETEDRDASR</sequence>
<evidence type="ECO:0000256" key="1">
    <source>
        <dbReference type="SAM" id="MobiDB-lite"/>
    </source>
</evidence>
<feature type="compositionally biased region" description="Basic residues" evidence="1">
    <location>
        <begin position="49"/>
        <end position="68"/>
    </location>
</feature>
<protein>
    <submittedName>
        <fullName evidence="2">Uncharacterized protein</fullName>
    </submittedName>
</protein>
<dbReference type="Proteomes" id="UP000547614">
    <property type="component" value="Unassembled WGS sequence"/>
</dbReference>
<gene>
    <name evidence="2" type="ORF">FHR94_000965</name>
</gene>
<evidence type="ECO:0000313" key="3">
    <source>
        <dbReference type="Proteomes" id="UP000547614"/>
    </source>
</evidence>
<dbReference type="EMBL" id="JACHXP010000004">
    <property type="protein sequence ID" value="MBB3189741.1"/>
    <property type="molecule type" value="Genomic_DNA"/>
</dbReference>
<dbReference type="AlphaFoldDB" id="A0A839V3M1"/>
<organism evidence="2 3">
    <name type="scientific">Halomonas cerina</name>
    <dbReference type="NCBI Taxonomy" id="447424"/>
    <lineage>
        <taxon>Bacteria</taxon>
        <taxon>Pseudomonadati</taxon>
        <taxon>Pseudomonadota</taxon>
        <taxon>Gammaproteobacteria</taxon>
        <taxon>Oceanospirillales</taxon>
        <taxon>Halomonadaceae</taxon>
        <taxon>Halomonas</taxon>
    </lineage>
</organism>
<keyword evidence="3" id="KW-1185">Reference proteome</keyword>
<feature type="compositionally biased region" description="Basic and acidic residues" evidence="1">
    <location>
        <begin position="19"/>
        <end position="48"/>
    </location>
</feature>
<proteinExistence type="predicted"/>
<dbReference type="RefSeq" id="WP_183324498.1">
    <property type="nucleotide sequence ID" value="NZ_JACHXP010000004.1"/>
</dbReference>
<accession>A0A839V3M1</accession>
<feature type="region of interest" description="Disordered" evidence="1">
    <location>
        <begin position="1"/>
        <end position="100"/>
    </location>
</feature>
<evidence type="ECO:0000313" key="2">
    <source>
        <dbReference type="EMBL" id="MBB3189741.1"/>
    </source>
</evidence>
<reference evidence="2 3" key="1">
    <citation type="submission" date="2020-08" db="EMBL/GenBank/DDBJ databases">
        <title>Genomic Encyclopedia of Type Strains, Phase III (KMG-III): the genomes of soil and plant-associated and newly described type strains.</title>
        <authorList>
            <person name="Whitman W."/>
        </authorList>
    </citation>
    <scope>NUCLEOTIDE SEQUENCE [LARGE SCALE GENOMIC DNA]</scope>
    <source>
        <strain evidence="2 3">CECT 7282</strain>
    </source>
</reference>
<name>A0A839V3M1_9GAMM</name>
<comment type="caution">
    <text evidence="2">The sequence shown here is derived from an EMBL/GenBank/DDBJ whole genome shotgun (WGS) entry which is preliminary data.</text>
</comment>